<evidence type="ECO:0000256" key="3">
    <source>
        <dbReference type="ARBA" id="ARBA00022692"/>
    </source>
</evidence>
<dbReference type="InterPro" id="IPR051401">
    <property type="entry name" value="GtrA_CellWall_Glycosyl"/>
</dbReference>
<dbReference type="PANTHER" id="PTHR38459">
    <property type="entry name" value="PROPHAGE BACTOPRENOL-LINKED GLUCOSE TRANSLOCASE HOMOLOG"/>
    <property type="match status" value="1"/>
</dbReference>
<dbReference type="GO" id="GO:0000271">
    <property type="term" value="P:polysaccharide biosynthetic process"/>
    <property type="evidence" value="ECO:0007669"/>
    <property type="project" value="InterPro"/>
</dbReference>
<dbReference type="AlphaFoldDB" id="A0A168L8Q6"/>
<dbReference type="PANTHER" id="PTHR38459:SF5">
    <property type="entry name" value="CELL WALL TEICHOIC ACID GLYCOSYLATION PROTEIN GTCA"/>
    <property type="match status" value="1"/>
</dbReference>
<feature type="domain" description="GtrA/DPMS transmembrane" evidence="7">
    <location>
        <begin position="11"/>
        <end position="128"/>
    </location>
</feature>
<feature type="transmembrane region" description="Helical" evidence="6">
    <location>
        <begin position="9"/>
        <end position="29"/>
    </location>
</feature>
<comment type="similarity">
    <text evidence="2">Belongs to the GtrA family.</text>
</comment>
<proteinExistence type="inferred from homology"/>
<organism evidence="8 9">
    <name type="scientific">Paenibacillus glacialis</name>
    <dbReference type="NCBI Taxonomy" id="494026"/>
    <lineage>
        <taxon>Bacteria</taxon>
        <taxon>Bacillati</taxon>
        <taxon>Bacillota</taxon>
        <taxon>Bacilli</taxon>
        <taxon>Bacillales</taxon>
        <taxon>Paenibacillaceae</taxon>
        <taxon>Paenibacillus</taxon>
    </lineage>
</organism>
<gene>
    <name evidence="8" type="ORF">PGLA_11120</name>
</gene>
<keyword evidence="4 6" id="KW-1133">Transmembrane helix</keyword>
<evidence type="ECO:0000313" key="8">
    <source>
        <dbReference type="EMBL" id="OAB43034.1"/>
    </source>
</evidence>
<dbReference type="Pfam" id="PF04138">
    <property type="entry name" value="GtrA_DPMS_TM"/>
    <property type="match status" value="1"/>
</dbReference>
<evidence type="ECO:0000259" key="7">
    <source>
        <dbReference type="Pfam" id="PF04138"/>
    </source>
</evidence>
<evidence type="ECO:0000313" key="9">
    <source>
        <dbReference type="Proteomes" id="UP000076967"/>
    </source>
</evidence>
<protein>
    <submittedName>
        <fullName evidence="8">Teichoic acid glycosylation protein</fullName>
    </submittedName>
</protein>
<dbReference type="EMBL" id="LVJH01000017">
    <property type="protein sequence ID" value="OAB43034.1"/>
    <property type="molecule type" value="Genomic_DNA"/>
</dbReference>
<keyword evidence="9" id="KW-1185">Reference proteome</keyword>
<feature type="transmembrane region" description="Helical" evidence="6">
    <location>
        <begin position="109"/>
        <end position="128"/>
    </location>
</feature>
<dbReference type="GO" id="GO:0005886">
    <property type="term" value="C:plasma membrane"/>
    <property type="evidence" value="ECO:0007669"/>
    <property type="project" value="TreeGrafter"/>
</dbReference>
<keyword evidence="3 6" id="KW-0812">Transmembrane</keyword>
<evidence type="ECO:0000256" key="6">
    <source>
        <dbReference type="SAM" id="Phobius"/>
    </source>
</evidence>
<evidence type="ECO:0000256" key="2">
    <source>
        <dbReference type="ARBA" id="ARBA00009399"/>
    </source>
</evidence>
<feature type="transmembrane region" description="Helical" evidence="6">
    <location>
        <begin position="35"/>
        <end position="54"/>
    </location>
</feature>
<dbReference type="Proteomes" id="UP000076967">
    <property type="component" value="Unassembled WGS sequence"/>
</dbReference>
<reference evidence="8 9" key="1">
    <citation type="submission" date="2016-03" db="EMBL/GenBank/DDBJ databases">
        <title>Draft genome sequence of Paenibacillus glacialis DSM 22343.</title>
        <authorList>
            <person name="Shin S.-K."/>
            <person name="Yi H."/>
        </authorList>
    </citation>
    <scope>NUCLEOTIDE SEQUENCE [LARGE SCALE GENOMIC DNA]</scope>
    <source>
        <strain evidence="8 9">DSM 22343</strain>
    </source>
</reference>
<dbReference type="OrthoDB" id="361483at2"/>
<comment type="subcellular location">
    <subcellularLocation>
        <location evidence="1">Membrane</location>
        <topology evidence="1">Multi-pass membrane protein</topology>
    </subcellularLocation>
</comment>
<accession>A0A168L8Q6</accession>
<evidence type="ECO:0000256" key="1">
    <source>
        <dbReference type="ARBA" id="ARBA00004141"/>
    </source>
</evidence>
<name>A0A168L8Q6_9BACL</name>
<feature type="transmembrane region" description="Helical" evidence="6">
    <location>
        <begin position="75"/>
        <end position="97"/>
    </location>
</feature>
<comment type="caution">
    <text evidence="8">The sequence shown here is derived from an EMBL/GenBank/DDBJ whole genome shotgun (WGS) entry which is preliminary data.</text>
</comment>
<evidence type="ECO:0000256" key="5">
    <source>
        <dbReference type="ARBA" id="ARBA00023136"/>
    </source>
</evidence>
<sequence length="137" mass="15528">MRDNKKEVISYIIFGVLTTVINLIVYVILTKASGMDYRIATTIAWIVSIVFAFITNKKFVFGNVNNGFSVMIRELMLFVAFRALSFVLDIIVLVVLIELLQFNDLISKGITNVLVVIFNYVASKMYIFKSSKKIKGV</sequence>
<evidence type="ECO:0000256" key="4">
    <source>
        <dbReference type="ARBA" id="ARBA00022989"/>
    </source>
</evidence>
<keyword evidence="5 6" id="KW-0472">Membrane</keyword>
<dbReference type="STRING" id="494026.PGLA_11120"/>
<dbReference type="InterPro" id="IPR007267">
    <property type="entry name" value="GtrA_DPMS_TM"/>
</dbReference>